<dbReference type="PANTHER" id="PTHR45708:SF49">
    <property type="entry name" value="ENDOCHITINASE"/>
    <property type="match status" value="1"/>
</dbReference>
<name>A0AAV5HQC7_9ROSI</name>
<evidence type="ECO:0000256" key="2">
    <source>
        <dbReference type="ARBA" id="ARBA00023295"/>
    </source>
</evidence>
<dbReference type="InterPro" id="IPR050542">
    <property type="entry name" value="Glycosyl_Hydrlase18_Chitinase"/>
</dbReference>
<dbReference type="Proteomes" id="UP001054252">
    <property type="component" value="Unassembled WGS sequence"/>
</dbReference>
<reference evidence="3 4" key="1">
    <citation type="journal article" date="2021" name="Commun. Biol.">
        <title>The genome of Shorea leprosula (Dipterocarpaceae) highlights the ecological relevance of drought in aseasonal tropical rainforests.</title>
        <authorList>
            <person name="Ng K.K.S."/>
            <person name="Kobayashi M.J."/>
            <person name="Fawcett J.A."/>
            <person name="Hatakeyama M."/>
            <person name="Paape T."/>
            <person name="Ng C.H."/>
            <person name="Ang C.C."/>
            <person name="Tnah L.H."/>
            <person name="Lee C.T."/>
            <person name="Nishiyama T."/>
            <person name="Sese J."/>
            <person name="O'Brien M.J."/>
            <person name="Copetti D."/>
            <person name="Mohd Noor M.I."/>
            <person name="Ong R.C."/>
            <person name="Putra M."/>
            <person name="Sireger I.Z."/>
            <person name="Indrioko S."/>
            <person name="Kosugi Y."/>
            <person name="Izuno A."/>
            <person name="Isagi Y."/>
            <person name="Lee S.L."/>
            <person name="Shimizu K.K."/>
        </authorList>
    </citation>
    <scope>NUCLEOTIDE SEQUENCE [LARGE SCALE GENOMIC DNA]</scope>
    <source>
        <strain evidence="3">214</strain>
    </source>
</reference>
<dbReference type="GO" id="GO:0005576">
    <property type="term" value="C:extracellular region"/>
    <property type="evidence" value="ECO:0007669"/>
    <property type="project" value="TreeGrafter"/>
</dbReference>
<dbReference type="EMBL" id="BPVZ01000002">
    <property type="protein sequence ID" value="GKU88099.1"/>
    <property type="molecule type" value="Genomic_DNA"/>
</dbReference>
<keyword evidence="2" id="KW-0326">Glycosidase</keyword>
<keyword evidence="4" id="KW-1185">Reference proteome</keyword>
<evidence type="ECO:0008006" key="5">
    <source>
        <dbReference type="Google" id="ProtNLM"/>
    </source>
</evidence>
<protein>
    <recommendedName>
        <fullName evidence="5">GH18 domain-containing protein</fullName>
    </recommendedName>
</protein>
<evidence type="ECO:0000256" key="1">
    <source>
        <dbReference type="ARBA" id="ARBA00022801"/>
    </source>
</evidence>
<dbReference type="PANTHER" id="PTHR45708">
    <property type="entry name" value="ENDOCHITINASE"/>
    <property type="match status" value="1"/>
</dbReference>
<proteinExistence type="predicted"/>
<evidence type="ECO:0000313" key="4">
    <source>
        <dbReference type="Proteomes" id="UP001054252"/>
    </source>
</evidence>
<evidence type="ECO:0000313" key="3">
    <source>
        <dbReference type="EMBL" id="GKU88099.1"/>
    </source>
</evidence>
<organism evidence="3 4">
    <name type="scientific">Rubroshorea leprosula</name>
    <dbReference type="NCBI Taxonomy" id="152421"/>
    <lineage>
        <taxon>Eukaryota</taxon>
        <taxon>Viridiplantae</taxon>
        <taxon>Streptophyta</taxon>
        <taxon>Embryophyta</taxon>
        <taxon>Tracheophyta</taxon>
        <taxon>Spermatophyta</taxon>
        <taxon>Magnoliopsida</taxon>
        <taxon>eudicotyledons</taxon>
        <taxon>Gunneridae</taxon>
        <taxon>Pentapetalae</taxon>
        <taxon>rosids</taxon>
        <taxon>malvids</taxon>
        <taxon>Malvales</taxon>
        <taxon>Dipterocarpaceae</taxon>
        <taxon>Rubroshorea</taxon>
    </lineage>
</organism>
<keyword evidence="1" id="KW-0378">Hydrolase</keyword>
<dbReference type="InterPro" id="IPR001579">
    <property type="entry name" value="Glyco_hydro_18_chit_AS"/>
</dbReference>
<comment type="caution">
    <text evidence="3">The sequence shown here is derived from an EMBL/GenBank/DDBJ whole genome shotgun (WGS) entry which is preliminary data.</text>
</comment>
<dbReference type="GO" id="GO:0004568">
    <property type="term" value="F:chitinase activity"/>
    <property type="evidence" value="ECO:0007669"/>
    <property type="project" value="TreeGrafter"/>
</dbReference>
<dbReference type="PROSITE" id="PS01095">
    <property type="entry name" value="GH18_1"/>
    <property type="match status" value="1"/>
</dbReference>
<dbReference type="InterPro" id="IPR017853">
    <property type="entry name" value="GH"/>
</dbReference>
<gene>
    <name evidence="3" type="ORF">SLEP1_g2403</name>
</gene>
<dbReference type="Gene3D" id="3.20.20.80">
    <property type="entry name" value="Glycosidases"/>
    <property type="match status" value="1"/>
</dbReference>
<sequence>MPLHHTSPRETCSVFASVNDSEELLSTGVRMEMLATYLRNNFLGGDSSSRPLDPAVLDGIDFDIEGGTSQHSDELARCLSRYSKKGKKVHLTTAPQSPFPNAWLGNAPKNSRLQAFQQLLFFQGCLLLLRQPRVGSFQQLISFGRFFPAIKGSAKYVGVMLWSKYYDDQGGYSSSIKSHI</sequence>
<dbReference type="GO" id="GO:0005975">
    <property type="term" value="P:carbohydrate metabolic process"/>
    <property type="evidence" value="ECO:0007669"/>
    <property type="project" value="InterPro"/>
</dbReference>
<dbReference type="SUPFAM" id="SSF51445">
    <property type="entry name" value="(Trans)glycosidases"/>
    <property type="match status" value="1"/>
</dbReference>
<dbReference type="AlphaFoldDB" id="A0AAV5HQC7"/>
<accession>A0AAV5HQC7</accession>